<comment type="caution">
    <text evidence="2">The sequence shown here is derived from an EMBL/GenBank/DDBJ whole genome shotgun (WGS) entry which is preliminary data.</text>
</comment>
<feature type="transmembrane region" description="Helical" evidence="1">
    <location>
        <begin position="65"/>
        <end position="84"/>
    </location>
</feature>
<name>X1A0Z6_9ZZZZ</name>
<sequence length="255" mass="28160">MDNPTKGDSVLEEIIFALGVFAFGLSALYLISIFRAQILRGWKRGMAKLWGVGAPERVLARRIKLFILFGVLFVAVSKLLYLGGVTFPNFELIIPTLVVVGCFSLPVGSRGSWRFLTRYFGVIALASVFFIDIGFWGFRSVYVFTWSGFIICWLLGMRNKLSMFGRFTRLLYRTTLTAAVAIIAFDIYTAFGWAMLTGAGLTAVFIAQLPFTLYHLSSLVFVPPLVGLAKAMAKVKVQVPVAVSVKRGVGVRESA</sequence>
<accession>X1A0Z6</accession>
<feature type="transmembrane region" description="Helical" evidence="1">
    <location>
        <begin position="170"/>
        <end position="191"/>
    </location>
</feature>
<feature type="transmembrane region" description="Helical" evidence="1">
    <location>
        <begin position="141"/>
        <end position="158"/>
    </location>
</feature>
<dbReference type="AlphaFoldDB" id="X1A0Z6"/>
<feature type="transmembrane region" description="Helical" evidence="1">
    <location>
        <begin position="14"/>
        <end position="34"/>
    </location>
</feature>
<reference evidence="2" key="1">
    <citation type="journal article" date="2014" name="Front. Microbiol.">
        <title>High frequency of phylogenetically diverse reductive dehalogenase-homologous genes in deep subseafloor sedimentary metagenomes.</title>
        <authorList>
            <person name="Kawai M."/>
            <person name="Futagami T."/>
            <person name="Toyoda A."/>
            <person name="Takaki Y."/>
            <person name="Nishi S."/>
            <person name="Hori S."/>
            <person name="Arai W."/>
            <person name="Tsubouchi T."/>
            <person name="Morono Y."/>
            <person name="Uchiyama I."/>
            <person name="Ito T."/>
            <person name="Fujiyama A."/>
            <person name="Inagaki F."/>
            <person name="Takami H."/>
        </authorList>
    </citation>
    <scope>NUCLEOTIDE SEQUENCE</scope>
    <source>
        <strain evidence="2">Expedition CK06-06</strain>
    </source>
</reference>
<organism evidence="2">
    <name type="scientific">marine sediment metagenome</name>
    <dbReference type="NCBI Taxonomy" id="412755"/>
    <lineage>
        <taxon>unclassified sequences</taxon>
        <taxon>metagenomes</taxon>
        <taxon>ecological metagenomes</taxon>
    </lineage>
</organism>
<keyword evidence="1" id="KW-0472">Membrane</keyword>
<dbReference type="EMBL" id="BART01001305">
    <property type="protein sequence ID" value="GAG66413.1"/>
    <property type="molecule type" value="Genomic_DNA"/>
</dbReference>
<protein>
    <submittedName>
        <fullName evidence="2">Uncharacterized protein</fullName>
    </submittedName>
</protein>
<feature type="transmembrane region" description="Helical" evidence="1">
    <location>
        <begin position="203"/>
        <end position="226"/>
    </location>
</feature>
<keyword evidence="1" id="KW-1133">Transmembrane helix</keyword>
<gene>
    <name evidence="2" type="ORF">S01H4_04755</name>
</gene>
<evidence type="ECO:0000256" key="1">
    <source>
        <dbReference type="SAM" id="Phobius"/>
    </source>
</evidence>
<evidence type="ECO:0000313" key="2">
    <source>
        <dbReference type="EMBL" id="GAG66413.1"/>
    </source>
</evidence>
<keyword evidence="1" id="KW-0812">Transmembrane</keyword>
<proteinExistence type="predicted"/>
<feature type="transmembrane region" description="Helical" evidence="1">
    <location>
        <begin position="115"/>
        <end position="135"/>
    </location>
</feature>
<feature type="transmembrane region" description="Helical" evidence="1">
    <location>
        <begin position="90"/>
        <end position="108"/>
    </location>
</feature>